<dbReference type="PROSITE" id="PS50303">
    <property type="entry name" value="PUM_HD"/>
    <property type="match status" value="1"/>
</dbReference>
<feature type="repeat" description="Pumilio" evidence="4">
    <location>
        <begin position="133"/>
        <end position="169"/>
    </location>
</feature>
<dbReference type="PANTHER" id="PTHR12537">
    <property type="entry name" value="RNA BINDING PROTEIN PUMILIO-RELATED"/>
    <property type="match status" value="1"/>
</dbReference>
<evidence type="ECO:0000256" key="1">
    <source>
        <dbReference type="ARBA" id="ARBA00022737"/>
    </source>
</evidence>
<dbReference type="EMBL" id="JASCZI010000032">
    <property type="protein sequence ID" value="MED6107276.1"/>
    <property type="molecule type" value="Genomic_DNA"/>
</dbReference>
<dbReference type="SUPFAM" id="SSF48371">
    <property type="entry name" value="ARM repeat"/>
    <property type="match status" value="1"/>
</dbReference>
<evidence type="ECO:0000259" key="5">
    <source>
        <dbReference type="PROSITE" id="PS50303"/>
    </source>
</evidence>
<proteinExistence type="predicted"/>
<accession>A0ABU6Q6W7</accession>
<protein>
    <recommendedName>
        <fullName evidence="5">PUM-HD domain-containing protein</fullName>
    </recommendedName>
</protein>
<keyword evidence="1" id="KW-0677">Repeat</keyword>
<dbReference type="Pfam" id="PF00806">
    <property type="entry name" value="PUF"/>
    <property type="match status" value="3"/>
</dbReference>
<dbReference type="InterPro" id="IPR016024">
    <property type="entry name" value="ARM-type_fold"/>
</dbReference>
<evidence type="ECO:0000256" key="2">
    <source>
        <dbReference type="ARBA" id="ARBA00022845"/>
    </source>
</evidence>
<dbReference type="Proteomes" id="UP001341840">
    <property type="component" value="Unassembled WGS sequence"/>
</dbReference>
<keyword evidence="7" id="KW-1185">Reference proteome</keyword>
<name>A0ABU6Q6W7_9FABA</name>
<comment type="caution">
    <text evidence="6">The sequence shown here is derived from an EMBL/GenBank/DDBJ whole genome shotgun (WGS) entry which is preliminary data.</text>
</comment>
<dbReference type="PROSITE" id="PS50302">
    <property type="entry name" value="PUM"/>
    <property type="match status" value="1"/>
</dbReference>
<evidence type="ECO:0000256" key="4">
    <source>
        <dbReference type="PROSITE-ProRule" id="PRU00317"/>
    </source>
</evidence>
<gene>
    <name evidence="6" type="ORF">PIB30_012674</name>
</gene>
<reference evidence="6 7" key="1">
    <citation type="journal article" date="2023" name="Plants (Basel)">
        <title>Bridging the Gap: Combining Genomics and Transcriptomics Approaches to Understand Stylosanthes scabra, an Orphan Legume from the Brazilian Caatinga.</title>
        <authorList>
            <person name="Ferreira-Neto J.R.C."/>
            <person name="da Silva M.D."/>
            <person name="Binneck E."/>
            <person name="de Melo N.F."/>
            <person name="da Silva R.H."/>
            <person name="de Melo A.L.T.M."/>
            <person name="Pandolfi V."/>
            <person name="Bustamante F.O."/>
            <person name="Brasileiro-Vidal A.C."/>
            <person name="Benko-Iseppon A.M."/>
        </authorList>
    </citation>
    <scope>NUCLEOTIDE SEQUENCE [LARGE SCALE GENOMIC DNA]</scope>
    <source>
        <tissue evidence="6">Leaves</tissue>
    </source>
</reference>
<evidence type="ECO:0000313" key="7">
    <source>
        <dbReference type="Proteomes" id="UP001341840"/>
    </source>
</evidence>
<feature type="domain" description="PUM-HD" evidence="5">
    <location>
        <begin position="1"/>
        <end position="198"/>
    </location>
</feature>
<dbReference type="InterPro" id="IPR033133">
    <property type="entry name" value="PUM-HD"/>
</dbReference>
<evidence type="ECO:0000313" key="6">
    <source>
        <dbReference type="EMBL" id="MED6107276.1"/>
    </source>
</evidence>
<dbReference type="Gene3D" id="1.25.10.10">
    <property type="entry name" value="Leucine-rich Repeat Variant"/>
    <property type="match status" value="2"/>
</dbReference>
<sequence>MDVMMQFPSLSLGSPILPSSPMCDSNPLDGKNEMGNLFCSSPLGFKYFGDSKKQFIIEELKPTSFENFKLSDVAGHIIEFSPDQRKMLAEQLSGHMLPLSLQMHGCRVIQKSKHIYSAFWLSGRRRPEIILNNVYGQVATLSTHPYGCRVIQRVLEDCSDERNIQRIVDEILQYACFLAEEQYGNYVIQETKRKRFEP</sequence>
<dbReference type="SMART" id="SM00025">
    <property type="entry name" value="Pumilio"/>
    <property type="match status" value="2"/>
</dbReference>
<organism evidence="6 7">
    <name type="scientific">Stylosanthes scabra</name>
    <dbReference type="NCBI Taxonomy" id="79078"/>
    <lineage>
        <taxon>Eukaryota</taxon>
        <taxon>Viridiplantae</taxon>
        <taxon>Streptophyta</taxon>
        <taxon>Embryophyta</taxon>
        <taxon>Tracheophyta</taxon>
        <taxon>Spermatophyta</taxon>
        <taxon>Magnoliopsida</taxon>
        <taxon>eudicotyledons</taxon>
        <taxon>Gunneridae</taxon>
        <taxon>Pentapetalae</taxon>
        <taxon>rosids</taxon>
        <taxon>fabids</taxon>
        <taxon>Fabales</taxon>
        <taxon>Fabaceae</taxon>
        <taxon>Papilionoideae</taxon>
        <taxon>50 kb inversion clade</taxon>
        <taxon>dalbergioids sensu lato</taxon>
        <taxon>Dalbergieae</taxon>
        <taxon>Pterocarpus clade</taxon>
        <taxon>Stylosanthes</taxon>
    </lineage>
</organism>
<evidence type="ECO:0000256" key="3">
    <source>
        <dbReference type="ARBA" id="ARBA00022884"/>
    </source>
</evidence>
<dbReference type="InterPro" id="IPR011989">
    <property type="entry name" value="ARM-like"/>
</dbReference>
<dbReference type="InterPro" id="IPR001313">
    <property type="entry name" value="Pumilio_RNA-bd_rpt"/>
</dbReference>
<keyword evidence="2" id="KW-0810">Translation regulation</keyword>
<dbReference type="PANTHER" id="PTHR12537:SF12">
    <property type="entry name" value="MATERNAL PROTEIN PUMILIO"/>
    <property type="match status" value="1"/>
</dbReference>
<keyword evidence="3" id="KW-0694">RNA-binding</keyword>